<reference evidence="1" key="1">
    <citation type="submission" date="2013-05" db="EMBL/GenBank/DDBJ databases">
        <authorList>
            <person name="Harkins D.M."/>
            <person name="Durkin A.S."/>
            <person name="Brinkac L.M."/>
            <person name="Haft D.H."/>
            <person name="Selengut J.D."/>
            <person name="Sanka R."/>
            <person name="DePew J."/>
            <person name="Purushe J."/>
            <person name="Hartskeerl R.A."/>
            <person name="Ahmed A."/>
            <person name="van der Linden H."/>
            <person name="Goris M.G.A."/>
            <person name="Vinetz J.M."/>
            <person name="Sutton G.G."/>
            <person name="Nierman W.C."/>
            <person name="Fouts D.E."/>
        </authorList>
    </citation>
    <scope>NUCLEOTIDE SEQUENCE [LARGE SCALE GENOMIC DNA]</scope>
    <source>
        <strain evidence="1">L 60</strain>
    </source>
</reference>
<proteinExistence type="predicted"/>
<accession>V6IA89</accession>
<dbReference type="EMBL" id="AHMT02000064">
    <property type="protein sequence ID" value="EQA60418.1"/>
    <property type="molecule type" value="Genomic_DNA"/>
</dbReference>
<comment type="caution">
    <text evidence="1">The sequence shown here is derived from an EMBL/GenBank/DDBJ whole genome shotgun (WGS) entry which is preliminary data.</text>
</comment>
<evidence type="ECO:0000313" key="2">
    <source>
        <dbReference type="Proteomes" id="UP000018747"/>
    </source>
</evidence>
<dbReference type="AlphaFoldDB" id="V6IA89"/>
<dbReference type="Proteomes" id="UP000018747">
    <property type="component" value="Unassembled WGS sequence"/>
</dbReference>
<evidence type="ECO:0000313" key="1">
    <source>
        <dbReference type="EMBL" id="EQA60418.1"/>
    </source>
</evidence>
<organism evidence="1 2">
    <name type="scientific">Leptospira alexanderi serovar Manhao 3 str. L 60</name>
    <dbReference type="NCBI Taxonomy" id="1049759"/>
    <lineage>
        <taxon>Bacteria</taxon>
        <taxon>Pseudomonadati</taxon>
        <taxon>Spirochaetota</taxon>
        <taxon>Spirochaetia</taxon>
        <taxon>Leptospirales</taxon>
        <taxon>Leptospiraceae</taxon>
        <taxon>Leptospira</taxon>
    </lineage>
</organism>
<gene>
    <name evidence="1" type="ORF">LEP1GSC062_4242</name>
</gene>
<protein>
    <submittedName>
        <fullName evidence="1">Uncharacterized protein</fullName>
    </submittedName>
</protein>
<name>V6IA89_9LEPT</name>
<keyword evidence="2" id="KW-1185">Reference proteome</keyword>
<sequence length="53" mass="6133">MRENSEWSEEGRSTEGKWKKLGKKVRKKTVDFSLTFPTFSSLEIILNLSEVGK</sequence>